<dbReference type="InterPro" id="IPR029052">
    <property type="entry name" value="Metallo-depent_PP-like"/>
</dbReference>
<dbReference type="OrthoDB" id="6953533at2"/>
<name>A0A2S0N3H8_9BURK</name>
<dbReference type="Proteomes" id="UP000239326">
    <property type="component" value="Chromosome"/>
</dbReference>
<keyword evidence="2" id="KW-1185">Reference proteome</keyword>
<reference evidence="1 2" key="1">
    <citation type="submission" date="2018-03" db="EMBL/GenBank/DDBJ databases">
        <title>Genome sequencing of Simplicispira sp.</title>
        <authorList>
            <person name="Kim S.-J."/>
            <person name="Heo J."/>
            <person name="Kwon S.-W."/>
        </authorList>
    </citation>
    <scope>NUCLEOTIDE SEQUENCE [LARGE SCALE GENOMIC DNA]</scope>
    <source>
        <strain evidence="1 2">SC1-8</strain>
    </source>
</reference>
<gene>
    <name evidence="1" type="ORF">C6571_16730</name>
</gene>
<accession>A0A2S0N3H8</accession>
<proteinExistence type="predicted"/>
<protein>
    <recommendedName>
        <fullName evidence="3">Metallophosphatase family protein</fullName>
    </recommendedName>
</protein>
<dbReference type="Gene3D" id="3.60.21.10">
    <property type="match status" value="1"/>
</dbReference>
<dbReference type="SUPFAM" id="SSF56300">
    <property type="entry name" value="Metallo-dependent phosphatases"/>
    <property type="match status" value="1"/>
</dbReference>
<organism evidence="1 2">
    <name type="scientific">Simplicispira suum</name>
    <dbReference type="NCBI Taxonomy" id="2109915"/>
    <lineage>
        <taxon>Bacteria</taxon>
        <taxon>Pseudomonadati</taxon>
        <taxon>Pseudomonadota</taxon>
        <taxon>Betaproteobacteria</taxon>
        <taxon>Burkholderiales</taxon>
        <taxon>Comamonadaceae</taxon>
        <taxon>Simplicispira</taxon>
    </lineage>
</organism>
<evidence type="ECO:0008006" key="3">
    <source>
        <dbReference type="Google" id="ProtNLM"/>
    </source>
</evidence>
<sequence length="304" mass="32787">MIEQAASLAGRSCPLRYRYGPQAIAAAPQRVADTLYVIGGLYGNLPALDAIEQMAAREAGPVTLCFNGDFDWFNVDDAGFRALNQRVLQHEAIAGNVEAELAADGDAADCGCAYPDQVDAAVVERSNRIHARLKATAQRHAELTARLDSLPLFARYDVGHCRVAVVHGDAESLAGWRFGVDDIDKPDHAEWLQRAFEDAQVDVFASTHTCEPVLKRLLVKGSCAAVINNGAAGMPNAGGKYPGLITRIGLAPSPHPVAYGTQIAGVFVDALPVACDQERWTRMFLANWPEQSDAHVSYFSRIEG</sequence>
<evidence type="ECO:0000313" key="2">
    <source>
        <dbReference type="Proteomes" id="UP000239326"/>
    </source>
</evidence>
<dbReference type="EMBL" id="CP027669">
    <property type="protein sequence ID" value="AVO42718.1"/>
    <property type="molecule type" value="Genomic_DNA"/>
</dbReference>
<dbReference type="AlphaFoldDB" id="A0A2S0N3H8"/>
<dbReference type="RefSeq" id="WP_106447693.1">
    <property type="nucleotide sequence ID" value="NZ_CP027669.1"/>
</dbReference>
<evidence type="ECO:0000313" key="1">
    <source>
        <dbReference type="EMBL" id="AVO42718.1"/>
    </source>
</evidence>
<dbReference type="KEGG" id="simp:C6571_16730"/>